<reference evidence="3 4" key="1">
    <citation type="submission" date="2018-12" db="EMBL/GenBank/DDBJ databases">
        <title>The Draft Genome Sequence of the Soil Bacterium Pedobacter tournemirensis R1.</title>
        <authorList>
            <person name="He J."/>
        </authorList>
    </citation>
    <scope>NUCLEOTIDE SEQUENCE [LARGE SCALE GENOMIC DNA]</scope>
    <source>
        <strain evidence="3 4">R1</strain>
    </source>
</reference>
<dbReference type="GO" id="GO:0016787">
    <property type="term" value="F:hydrolase activity"/>
    <property type="evidence" value="ECO:0007669"/>
    <property type="project" value="UniProtKB-KW"/>
</dbReference>
<evidence type="ECO:0000256" key="1">
    <source>
        <dbReference type="ARBA" id="ARBA00022801"/>
    </source>
</evidence>
<dbReference type="EMBL" id="RXOC01000016">
    <property type="protein sequence ID" value="RXF67665.1"/>
    <property type="molecule type" value="Genomic_DNA"/>
</dbReference>
<protein>
    <submittedName>
        <fullName evidence="3">Alpha/beta hydrolase</fullName>
    </submittedName>
</protein>
<comment type="caution">
    <text evidence="3">The sequence shown here is derived from an EMBL/GenBank/DDBJ whole genome shotgun (WGS) entry which is preliminary data.</text>
</comment>
<accession>A0A4Q0M461</accession>
<dbReference type="AlphaFoldDB" id="A0A4Q0M461"/>
<feature type="domain" description="BD-FAE-like" evidence="2">
    <location>
        <begin position="36"/>
        <end position="234"/>
    </location>
</feature>
<dbReference type="PANTHER" id="PTHR48081:SF6">
    <property type="entry name" value="PEPTIDASE S9 PROLYL OLIGOPEPTIDASE CATALYTIC DOMAIN-CONTAINING PROTEIN"/>
    <property type="match status" value="1"/>
</dbReference>
<evidence type="ECO:0000313" key="4">
    <source>
        <dbReference type="Proteomes" id="UP000290848"/>
    </source>
</evidence>
<sequence>MLLTFYVQGSKAQTNIPLYPDNQILFAKEGTEIPRLTVYKPAKMKSDIAVIVCSGGSYGGRANDWEGIPACKTLNDAGITAFLLDYRVPNPTRMQHKEIVPLTDAQRAIQYVREHAAEYKVDAAKVGIMGFSAGGHLVTTVGTHFGKTALDNPQSTSLKPAFVIAVYPVVSFADSLTHWDSRNNLIGPDITSAEIKEYSNELQVTVDTPPFFLVSALDDNVVKVENSLYLEAALRQCEVPVELYLYAKGGHGFGVNNKTVSKQWTAPCMKWILSNKWKISNNK</sequence>
<dbReference type="Pfam" id="PF20434">
    <property type="entry name" value="BD-FAE"/>
    <property type="match status" value="1"/>
</dbReference>
<evidence type="ECO:0000259" key="2">
    <source>
        <dbReference type="Pfam" id="PF20434"/>
    </source>
</evidence>
<dbReference type="InterPro" id="IPR029058">
    <property type="entry name" value="AB_hydrolase_fold"/>
</dbReference>
<dbReference type="InterPro" id="IPR049492">
    <property type="entry name" value="BD-FAE-like_dom"/>
</dbReference>
<dbReference type="Proteomes" id="UP000290848">
    <property type="component" value="Unassembled WGS sequence"/>
</dbReference>
<dbReference type="InterPro" id="IPR050300">
    <property type="entry name" value="GDXG_lipolytic_enzyme"/>
</dbReference>
<gene>
    <name evidence="3" type="ORF">EKH83_18660</name>
</gene>
<dbReference type="Gene3D" id="3.40.50.1820">
    <property type="entry name" value="alpha/beta hydrolase"/>
    <property type="match status" value="1"/>
</dbReference>
<name>A0A4Q0M461_9SPHI</name>
<dbReference type="PANTHER" id="PTHR48081">
    <property type="entry name" value="AB HYDROLASE SUPERFAMILY PROTEIN C4A8.06C"/>
    <property type="match status" value="1"/>
</dbReference>
<keyword evidence="1 3" id="KW-0378">Hydrolase</keyword>
<dbReference type="SUPFAM" id="SSF53474">
    <property type="entry name" value="alpha/beta-Hydrolases"/>
    <property type="match status" value="1"/>
</dbReference>
<proteinExistence type="predicted"/>
<organism evidence="3 4">
    <name type="scientific">Arcticibacter tournemirensis</name>
    <dbReference type="NCBI Taxonomy" id="699437"/>
    <lineage>
        <taxon>Bacteria</taxon>
        <taxon>Pseudomonadati</taxon>
        <taxon>Bacteroidota</taxon>
        <taxon>Sphingobacteriia</taxon>
        <taxon>Sphingobacteriales</taxon>
        <taxon>Sphingobacteriaceae</taxon>
        <taxon>Arcticibacter</taxon>
    </lineage>
</organism>
<evidence type="ECO:0000313" key="3">
    <source>
        <dbReference type="EMBL" id="RXF67665.1"/>
    </source>
</evidence>